<keyword evidence="1" id="KW-0436">Ligase</keyword>
<dbReference type="AlphaFoldDB" id="A0A8J3BW39"/>
<reference evidence="6" key="2">
    <citation type="submission" date="2020-09" db="EMBL/GenBank/DDBJ databases">
        <authorList>
            <person name="Sun Q."/>
            <person name="Zhou Y."/>
        </authorList>
    </citation>
    <scope>NUCLEOTIDE SEQUENCE</scope>
    <source>
        <strain evidence="6">CGMCC 4.7299</strain>
    </source>
</reference>
<dbReference type="Gene3D" id="3.40.50.20">
    <property type="match status" value="1"/>
</dbReference>
<gene>
    <name evidence="6" type="ORF">GCM10012284_06580</name>
</gene>
<accession>A0A8J3BW39</accession>
<sequence>MSILILHTSNASRRKHLATARRYAHRHGERLLLVVQNPTWEREYADRVVAADTSDIGQTVRAVRDLATIETEPIRAVAAFVEHSVPAAAAVAAELGLPFVSEKTAYAARDKHAMRSAFARRGIPQPRFGLARTLAEARGVARRVGYPLVLKPVIGGGSMYVRRVDDDAELAEHFETIRRKSWASFDYDPLCRRAMRRHDESLMLEAYVAGGEVSVESIVIGGETHVLAVHDKPLPMHGPYFEEVFYATPSALPPAAVARIAEITAQAHRALDITMGATHTEFRIAPGEEPMILETAARLGGGPVYRSVLLSTGVDMVEAVLDLALSRPPRLRPTQRTAVGFYLFFAERAGTVTAVHGVEEAAADARVHEVDVYRRVGDQVDVPPHVWQAHGHVIFSAPDRDGLDEVYARLVKTVRIDVD</sequence>
<dbReference type="GO" id="GO:0005524">
    <property type="term" value="F:ATP binding"/>
    <property type="evidence" value="ECO:0007669"/>
    <property type="project" value="UniProtKB-UniRule"/>
</dbReference>
<dbReference type="PANTHER" id="PTHR43585">
    <property type="entry name" value="FUMIPYRROLE BIOSYNTHESIS PROTEIN C"/>
    <property type="match status" value="1"/>
</dbReference>
<organism evidence="6 7">
    <name type="scientific">Mangrovihabitans endophyticus</name>
    <dbReference type="NCBI Taxonomy" id="1751298"/>
    <lineage>
        <taxon>Bacteria</taxon>
        <taxon>Bacillati</taxon>
        <taxon>Actinomycetota</taxon>
        <taxon>Actinomycetes</taxon>
        <taxon>Micromonosporales</taxon>
        <taxon>Micromonosporaceae</taxon>
        <taxon>Mangrovihabitans</taxon>
    </lineage>
</organism>
<protein>
    <recommendedName>
        <fullName evidence="5">ATP-grasp domain-containing protein</fullName>
    </recommendedName>
</protein>
<evidence type="ECO:0000256" key="3">
    <source>
        <dbReference type="ARBA" id="ARBA00022840"/>
    </source>
</evidence>
<comment type="caution">
    <text evidence="6">The sequence shown here is derived from an EMBL/GenBank/DDBJ whole genome shotgun (WGS) entry which is preliminary data.</text>
</comment>
<dbReference type="Pfam" id="PF18603">
    <property type="entry name" value="LAL_C2"/>
    <property type="match status" value="1"/>
</dbReference>
<dbReference type="PROSITE" id="PS50975">
    <property type="entry name" value="ATP_GRASP"/>
    <property type="match status" value="1"/>
</dbReference>
<name>A0A8J3BW39_9ACTN</name>
<dbReference type="RefSeq" id="WP_189077480.1">
    <property type="nucleotide sequence ID" value="NZ_BMMX01000001.1"/>
</dbReference>
<evidence type="ECO:0000313" key="6">
    <source>
        <dbReference type="EMBL" id="GGK75278.1"/>
    </source>
</evidence>
<evidence type="ECO:0000256" key="2">
    <source>
        <dbReference type="ARBA" id="ARBA00022741"/>
    </source>
</evidence>
<dbReference type="InterPro" id="IPR052032">
    <property type="entry name" value="ATP-dep_AA_Ligase"/>
</dbReference>
<dbReference type="PANTHER" id="PTHR43585:SF2">
    <property type="entry name" value="ATP-GRASP ENZYME FSQD"/>
    <property type="match status" value="1"/>
</dbReference>
<evidence type="ECO:0000259" key="5">
    <source>
        <dbReference type="PROSITE" id="PS50975"/>
    </source>
</evidence>
<feature type="domain" description="ATP-grasp" evidence="5">
    <location>
        <begin position="115"/>
        <end position="325"/>
    </location>
</feature>
<keyword evidence="2 4" id="KW-0547">Nucleotide-binding</keyword>
<proteinExistence type="predicted"/>
<dbReference type="EMBL" id="BMMX01000001">
    <property type="protein sequence ID" value="GGK75278.1"/>
    <property type="molecule type" value="Genomic_DNA"/>
</dbReference>
<dbReference type="Gene3D" id="3.30.470.20">
    <property type="entry name" value="ATP-grasp fold, B domain"/>
    <property type="match status" value="1"/>
</dbReference>
<dbReference type="GO" id="GO:0016874">
    <property type="term" value="F:ligase activity"/>
    <property type="evidence" value="ECO:0007669"/>
    <property type="project" value="UniProtKB-KW"/>
</dbReference>
<dbReference type="SUPFAM" id="SSF56059">
    <property type="entry name" value="Glutathione synthetase ATP-binding domain-like"/>
    <property type="match status" value="1"/>
</dbReference>
<dbReference type="Proteomes" id="UP000656042">
    <property type="component" value="Unassembled WGS sequence"/>
</dbReference>
<evidence type="ECO:0000313" key="7">
    <source>
        <dbReference type="Proteomes" id="UP000656042"/>
    </source>
</evidence>
<reference evidence="6" key="1">
    <citation type="journal article" date="2014" name="Int. J. Syst. Evol. Microbiol.">
        <title>Complete genome sequence of Corynebacterium casei LMG S-19264T (=DSM 44701T), isolated from a smear-ripened cheese.</title>
        <authorList>
            <consortium name="US DOE Joint Genome Institute (JGI-PGF)"/>
            <person name="Walter F."/>
            <person name="Albersmeier A."/>
            <person name="Kalinowski J."/>
            <person name="Ruckert C."/>
        </authorList>
    </citation>
    <scope>NUCLEOTIDE SEQUENCE</scope>
    <source>
        <strain evidence="6">CGMCC 4.7299</strain>
    </source>
</reference>
<dbReference type="InterPro" id="IPR040570">
    <property type="entry name" value="LAL_C2"/>
</dbReference>
<keyword evidence="3 4" id="KW-0067">ATP-binding</keyword>
<dbReference type="GO" id="GO:0046872">
    <property type="term" value="F:metal ion binding"/>
    <property type="evidence" value="ECO:0007669"/>
    <property type="project" value="InterPro"/>
</dbReference>
<evidence type="ECO:0000256" key="4">
    <source>
        <dbReference type="PROSITE-ProRule" id="PRU00409"/>
    </source>
</evidence>
<dbReference type="Pfam" id="PF13535">
    <property type="entry name" value="ATP-grasp_4"/>
    <property type="match status" value="1"/>
</dbReference>
<evidence type="ECO:0000256" key="1">
    <source>
        <dbReference type="ARBA" id="ARBA00022598"/>
    </source>
</evidence>
<keyword evidence="7" id="KW-1185">Reference proteome</keyword>
<dbReference type="InterPro" id="IPR011761">
    <property type="entry name" value="ATP-grasp"/>
</dbReference>